<reference evidence="1" key="1">
    <citation type="submission" date="2023-02" db="EMBL/GenBank/DDBJ databases">
        <title>Genome of toxic invasive species Heracleum sosnowskyi carries increased number of genes despite the absence of recent whole-genome duplications.</title>
        <authorList>
            <person name="Schelkunov M."/>
            <person name="Shtratnikova V."/>
            <person name="Makarenko M."/>
            <person name="Klepikova A."/>
            <person name="Omelchenko D."/>
            <person name="Novikova G."/>
            <person name="Obukhova E."/>
            <person name="Bogdanov V."/>
            <person name="Penin A."/>
            <person name="Logacheva M."/>
        </authorList>
    </citation>
    <scope>NUCLEOTIDE SEQUENCE</scope>
    <source>
        <strain evidence="1">Hsosn_3</strain>
        <tissue evidence="1">Leaf</tissue>
    </source>
</reference>
<sequence length="161" mass="17840">MENNITDLKTDSSHVFLQLIVLLLKSQQSTSLQAYAAIILTNVVPFSRNKDDVGVLVQSITPVVFNLICSPNTFLRGKALWLFRNLVSKISISSIEEALAHVTSIILEDSIGFDVVRLASEILLVICQEHPKLSCEKLKLVLPALMKLIKSDDLLLLFSGH</sequence>
<dbReference type="Gene3D" id="1.25.10.10">
    <property type="entry name" value="Leucine-rich Repeat Variant"/>
    <property type="match status" value="1"/>
</dbReference>
<dbReference type="InterPro" id="IPR016024">
    <property type="entry name" value="ARM-type_fold"/>
</dbReference>
<accession>A0AAD8HD86</accession>
<dbReference type="Proteomes" id="UP001237642">
    <property type="component" value="Unassembled WGS sequence"/>
</dbReference>
<evidence type="ECO:0000313" key="1">
    <source>
        <dbReference type="EMBL" id="KAK1363957.1"/>
    </source>
</evidence>
<evidence type="ECO:0000313" key="2">
    <source>
        <dbReference type="Proteomes" id="UP001237642"/>
    </source>
</evidence>
<dbReference type="EMBL" id="JAUIZM010000009">
    <property type="protein sequence ID" value="KAK1363957.1"/>
    <property type="molecule type" value="Genomic_DNA"/>
</dbReference>
<dbReference type="SUPFAM" id="SSF48371">
    <property type="entry name" value="ARM repeat"/>
    <property type="match status" value="1"/>
</dbReference>
<dbReference type="AlphaFoldDB" id="A0AAD8HD86"/>
<protein>
    <submittedName>
        <fullName evidence="1">Uncharacterized protein</fullName>
    </submittedName>
</protein>
<proteinExistence type="predicted"/>
<reference evidence="1" key="2">
    <citation type="submission" date="2023-05" db="EMBL/GenBank/DDBJ databases">
        <authorList>
            <person name="Schelkunov M.I."/>
        </authorList>
    </citation>
    <scope>NUCLEOTIDE SEQUENCE</scope>
    <source>
        <strain evidence="1">Hsosn_3</strain>
        <tissue evidence="1">Leaf</tissue>
    </source>
</reference>
<name>A0AAD8HD86_9APIA</name>
<gene>
    <name evidence="1" type="ORF">POM88_039518</name>
</gene>
<comment type="caution">
    <text evidence="1">The sequence shown here is derived from an EMBL/GenBank/DDBJ whole genome shotgun (WGS) entry which is preliminary data.</text>
</comment>
<keyword evidence="2" id="KW-1185">Reference proteome</keyword>
<organism evidence="1 2">
    <name type="scientific">Heracleum sosnowskyi</name>
    <dbReference type="NCBI Taxonomy" id="360622"/>
    <lineage>
        <taxon>Eukaryota</taxon>
        <taxon>Viridiplantae</taxon>
        <taxon>Streptophyta</taxon>
        <taxon>Embryophyta</taxon>
        <taxon>Tracheophyta</taxon>
        <taxon>Spermatophyta</taxon>
        <taxon>Magnoliopsida</taxon>
        <taxon>eudicotyledons</taxon>
        <taxon>Gunneridae</taxon>
        <taxon>Pentapetalae</taxon>
        <taxon>asterids</taxon>
        <taxon>campanulids</taxon>
        <taxon>Apiales</taxon>
        <taxon>Apiaceae</taxon>
        <taxon>Apioideae</taxon>
        <taxon>apioid superclade</taxon>
        <taxon>Tordylieae</taxon>
        <taxon>Tordyliinae</taxon>
        <taxon>Heracleum</taxon>
    </lineage>
</organism>
<dbReference type="InterPro" id="IPR011989">
    <property type="entry name" value="ARM-like"/>
</dbReference>